<accession>A0A3L9Z683</accession>
<feature type="domain" description="Tetrapyrrole biosynthesis uroporphyrinogen III synthase" evidence="1">
    <location>
        <begin position="163"/>
        <end position="336"/>
    </location>
</feature>
<feature type="domain" description="DUF559" evidence="2">
    <location>
        <begin position="5"/>
        <end position="110"/>
    </location>
</feature>
<dbReference type="InterPro" id="IPR047216">
    <property type="entry name" value="Endonuclease_DUF559_bact"/>
</dbReference>
<dbReference type="Gene3D" id="3.40.960.10">
    <property type="entry name" value="VSR Endonuclease"/>
    <property type="match status" value="1"/>
</dbReference>
<dbReference type="CDD" id="cd06578">
    <property type="entry name" value="HemD"/>
    <property type="match status" value="1"/>
</dbReference>
<keyword evidence="4" id="KW-1185">Reference proteome</keyword>
<dbReference type="AlphaFoldDB" id="A0A3L9Z683"/>
<evidence type="ECO:0000259" key="2">
    <source>
        <dbReference type="Pfam" id="PF04480"/>
    </source>
</evidence>
<dbReference type="RefSeq" id="WP_211331803.1">
    <property type="nucleotide sequence ID" value="NZ_REFC01000011.1"/>
</dbReference>
<dbReference type="CDD" id="cd01038">
    <property type="entry name" value="Endonuclease_DUF559"/>
    <property type="match status" value="1"/>
</dbReference>
<proteinExistence type="predicted"/>
<dbReference type="Pfam" id="PF04480">
    <property type="entry name" value="DUF559"/>
    <property type="match status" value="1"/>
</dbReference>
<dbReference type="PANTHER" id="PTHR38590:SF1">
    <property type="entry name" value="BLL0828 PROTEIN"/>
    <property type="match status" value="1"/>
</dbReference>
<evidence type="ECO:0000313" key="3">
    <source>
        <dbReference type="EMBL" id="RMA65908.1"/>
    </source>
</evidence>
<reference evidence="3 4" key="1">
    <citation type="submission" date="2018-10" db="EMBL/GenBank/DDBJ databases">
        <title>Genomic Encyclopedia of Archaeal and Bacterial Type Strains, Phase II (KMG-II): from individual species to whole genera.</title>
        <authorList>
            <person name="Goeker M."/>
        </authorList>
    </citation>
    <scope>NUCLEOTIDE SEQUENCE [LARGE SCALE GENOMIC DNA]</scope>
    <source>
        <strain evidence="3 4">DSM 23424</strain>
    </source>
</reference>
<dbReference type="InterPro" id="IPR007569">
    <property type="entry name" value="DUF559"/>
</dbReference>
<dbReference type="Gene3D" id="3.40.50.10090">
    <property type="match status" value="2"/>
</dbReference>
<dbReference type="InterPro" id="IPR011335">
    <property type="entry name" value="Restrct_endonuc-II-like"/>
</dbReference>
<dbReference type="PANTHER" id="PTHR38590">
    <property type="entry name" value="BLL0828 PROTEIN"/>
    <property type="match status" value="1"/>
</dbReference>
<comment type="caution">
    <text evidence="3">The sequence shown here is derived from an EMBL/GenBank/DDBJ whole genome shotgun (WGS) entry which is preliminary data.</text>
</comment>
<dbReference type="SUPFAM" id="SSF52980">
    <property type="entry name" value="Restriction endonuclease-like"/>
    <property type="match status" value="1"/>
</dbReference>
<dbReference type="SUPFAM" id="SSF69618">
    <property type="entry name" value="HemD-like"/>
    <property type="match status" value="1"/>
</dbReference>
<evidence type="ECO:0000259" key="1">
    <source>
        <dbReference type="Pfam" id="PF02602"/>
    </source>
</evidence>
<dbReference type="GO" id="GO:0004852">
    <property type="term" value="F:uroporphyrinogen-III synthase activity"/>
    <property type="evidence" value="ECO:0007669"/>
    <property type="project" value="InterPro"/>
</dbReference>
<dbReference type="EMBL" id="REFC01000011">
    <property type="protein sequence ID" value="RMA65908.1"/>
    <property type="molecule type" value="Genomic_DNA"/>
</dbReference>
<dbReference type="InterPro" id="IPR036108">
    <property type="entry name" value="4pyrrol_syn_uPrphyn_synt_sf"/>
</dbReference>
<gene>
    <name evidence="3" type="ORF">BXY75_0324</name>
</gene>
<dbReference type="Proteomes" id="UP000271339">
    <property type="component" value="Unassembled WGS sequence"/>
</dbReference>
<dbReference type="GO" id="GO:0033014">
    <property type="term" value="P:tetrapyrrole biosynthetic process"/>
    <property type="evidence" value="ECO:0007669"/>
    <property type="project" value="InterPro"/>
</dbReference>
<dbReference type="Pfam" id="PF02602">
    <property type="entry name" value="HEM4"/>
    <property type="match status" value="1"/>
</dbReference>
<name>A0A3L9Z683_9FLAO</name>
<protein>
    <submittedName>
        <fullName evidence="3">Uroporphyrinogen-III synthase</fullName>
    </submittedName>
</protein>
<evidence type="ECO:0000313" key="4">
    <source>
        <dbReference type="Proteomes" id="UP000271339"/>
    </source>
</evidence>
<sequence length="341" mass="39630">MKITKTQIARHLRQEQTDAEMKLWEVLRNRQFENLKFRRQHPLKDYIVDFYCDELELVIELDGGYHNHPSQRFNDEQRDYHLSFLGYKILRYRNSEVYKGLVDIYKDIQKVKDQSPSQRERVGVRDRMILSTKNLTPIQKKPLEKTNISLTEYDAISVKHLDFKIPKGIENVIFTSQNAVDAFFKQNPSKEDLATMRCFCVGEKTKALLVKNGLKMVKTAQYGVELADFIVEKHKNERFHFFCGNIRSDDIPSALKKAEIELFEVKTYETALNPVRFDKKWDGILFFSPSGVRSFTSENKIGNSLCICIGTTTASEAKKYTDKVVVSETTTIESVIDKITK</sequence>
<organism evidence="3 4">
    <name type="scientific">Ulvibacter antarcticus</name>
    <dbReference type="NCBI Taxonomy" id="442714"/>
    <lineage>
        <taxon>Bacteria</taxon>
        <taxon>Pseudomonadati</taxon>
        <taxon>Bacteroidota</taxon>
        <taxon>Flavobacteriia</taxon>
        <taxon>Flavobacteriales</taxon>
        <taxon>Flavobacteriaceae</taxon>
        <taxon>Ulvibacter</taxon>
    </lineage>
</organism>
<dbReference type="InterPro" id="IPR003754">
    <property type="entry name" value="4pyrrol_synth_uPrphyn_synth"/>
</dbReference>